<dbReference type="AlphaFoldDB" id="A0A8J2HAK5"/>
<reference evidence="1" key="1">
    <citation type="submission" date="2021-04" db="EMBL/GenBank/DDBJ databases">
        <authorList>
            <person name="Chebbi M.A.C M."/>
        </authorList>
    </citation>
    <scope>NUCLEOTIDE SEQUENCE</scope>
</reference>
<protein>
    <submittedName>
        <fullName evidence="1">Uncharacterized protein</fullName>
    </submittedName>
</protein>
<comment type="caution">
    <text evidence="1">The sequence shown here is derived from an EMBL/GenBank/DDBJ whole genome shotgun (WGS) entry which is preliminary data.</text>
</comment>
<keyword evidence="2" id="KW-1185">Reference proteome</keyword>
<evidence type="ECO:0000313" key="2">
    <source>
        <dbReference type="Proteomes" id="UP000786811"/>
    </source>
</evidence>
<proteinExistence type="predicted"/>
<organism evidence="1 2">
    <name type="scientific">Cotesia congregata</name>
    <name type="common">Parasitoid wasp</name>
    <name type="synonym">Apanteles congregatus</name>
    <dbReference type="NCBI Taxonomy" id="51543"/>
    <lineage>
        <taxon>Eukaryota</taxon>
        <taxon>Metazoa</taxon>
        <taxon>Ecdysozoa</taxon>
        <taxon>Arthropoda</taxon>
        <taxon>Hexapoda</taxon>
        <taxon>Insecta</taxon>
        <taxon>Pterygota</taxon>
        <taxon>Neoptera</taxon>
        <taxon>Endopterygota</taxon>
        <taxon>Hymenoptera</taxon>
        <taxon>Apocrita</taxon>
        <taxon>Ichneumonoidea</taxon>
        <taxon>Braconidae</taxon>
        <taxon>Microgastrinae</taxon>
        <taxon>Cotesia</taxon>
    </lineage>
</organism>
<name>A0A8J2HAK5_COTCN</name>
<sequence length="126" mass="14007">MNIDLHDELVERISKMRRDHRLSLQSLGFNIVINISLGCPAYAVGGCQFSTVRHQEMAQFSIAAQCCEMQGRVGVLVLTGIDICSLEGITKHVGEDSSHSRQQSRSLFCWKPAKCGVLKIHGYLCE</sequence>
<evidence type="ECO:0000313" key="1">
    <source>
        <dbReference type="EMBL" id="CAG5089328.1"/>
    </source>
</evidence>
<dbReference type="EMBL" id="CAJNRD030001119">
    <property type="protein sequence ID" value="CAG5089328.1"/>
    <property type="molecule type" value="Genomic_DNA"/>
</dbReference>
<accession>A0A8J2HAK5</accession>
<gene>
    <name evidence="1" type="ORF">HICCMSTLAB_LOCUS5195</name>
</gene>
<dbReference type="Proteomes" id="UP000786811">
    <property type="component" value="Unassembled WGS sequence"/>
</dbReference>